<dbReference type="AlphaFoldDB" id="A0A834MGY8"/>
<dbReference type="Proteomes" id="UP000625711">
    <property type="component" value="Unassembled WGS sequence"/>
</dbReference>
<organism evidence="1 2">
    <name type="scientific">Rhynchophorus ferrugineus</name>
    <name type="common">Red palm weevil</name>
    <name type="synonym">Curculio ferrugineus</name>
    <dbReference type="NCBI Taxonomy" id="354439"/>
    <lineage>
        <taxon>Eukaryota</taxon>
        <taxon>Metazoa</taxon>
        <taxon>Ecdysozoa</taxon>
        <taxon>Arthropoda</taxon>
        <taxon>Hexapoda</taxon>
        <taxon>Insecta</taxon>
        <taxon>Pterygota</taxon>
        <taxon>Neoptera</taxon>
        <taxon>Endopterygota</taxon>
        <taxon>Coleoptera</taxon>
        <taxon>Polyphaga</taxon>
        <taxon>Cucujiformia</taxon>
        <taxon>Curculionidae</taxon>
        <taxon>Dryophthorinae</taxon>
        <taxon>Rhynchophorus</taxon>
    </lineage>
</organism>
<sequence>MSAVFVAIFVTRLYTTVPEEKKKRIDVCSCGGKSIFVHSSWPSSGRAEKASGDAIHFFTVNYVSAGAEALFRHPIRSEFPTSTVRRAIRFGKT</sequence>
<keyword evidence="2" id="KW-1185">Reference proteome</keyword>
<comment type="caution">
    <text evidence="1">The sequence shown here is derived from an EMBL/GenBank/DDBJ whole genome shotgun (WGS) entry which is preliminary data.</text>
</comment>
<proteinExistence type="predicted"/>
<name>A0A834MGY8_RHYFE</name>
<evidence type="ECO:0000313" key="1">
    <source>
        <dbReference type="EMBL" id="KAF7279615.1"/>
    </source>
</evidence>
<accession>A0A834MGY8</accession>
<protein>
    <submittedName>
        <fullName evidence="1">Uncharacterized protein</fullName>
    </submittedName>
</protein>
<dbReference type="EMBL" id="JAACXV010000354">
    <property type="protein sequence ID" value="KAF7279615.1"/>
    <property type="molecule type" value="Genomic_DNA"/>
</dbReference>
<evidence type="ECO:0000313" key="2">
    <source>
        <dbReference type="Proteomes" id="UP000625711"/>
    </source>
</evidence>
<reference evidence="1" key="1">
    <citation type="submission" date="2020-08" db="EMBL/GenBank/DDBJ databases">
        <title>Genome sequencing and assembly of the red palm weevil Rhynchophorus ferrugineus.</title>
        <authorList>
            <person name="Dias G.B."/>
            <person name="Bergman C.M."/>
            <person name="Manee M."/>
        </authorList>
    </citation>
    <scope>NUCLEOTIDE SEQUENCE</scope>
    <source>
        <strain evidence="1">AA-2017</strain>
        <tissue evidence="1">Whole larva</tissue>
    </source>
</reference>
<gene>
    <name evidence="1" type="ORF">GWI33_007009</name>
</gene>